<accession>A0A2J5HQX9</accession>
<name>A0A2J5HQX9_9EURO</name>
<gene>
    <name evidence="1" type="ORF">BDW42DRAFT_126323</name>
</gene>
<organism evidence="1 2">
    <name type="scientific">Aspergillus taichungensis</name>
    <dbReference type="NCBI Taxonomy" id="482145"/>
    <lineage>
        <taxon>Eukaryota</taxon>
        <taxon>Fungi</taxon>
        <taxon>Dikarya</taxon>
        <taxon>Ascomycota</taxon>
        <taxon>Pezizomycotina</taxon>
        <taxon>Eurotiomycetes</taxon>
        <taxon>Eurotiomycetidae</taxon>
        <taxon>Eurotiales</taxon>
        <taxon>Aspergillaceae</taxon>
        <taxon>Aspergillus</taxon>
        <taxon>Aspergillus subgen. Circumdati</taxon>
    </lineage>
</organism>
<dbReference type="EMBL" id="KZ559559">
    <property type="protein sequence ID" value="PLN79546.1"/>
    <property type="molecule type" value="Genomic_DNA"/>
</dbReference>
<evidence type="ECO:0000313" key="1">
    <source>
        <dbReference type="EMBL" id="PLN79546.1"/>
    </source>
</evidence>
<proteinExistence type="predicted"/>
<sequence length="97" mass="10882">MAPCRWPRTQPLAQRIVRALGFGGRKKKKQKLCRTPTVDFLLYYTVRSFILIVVDDRQSPLFFSLPLKYRQLVAGGSTSAPFVPTAGRRRVSALASG</sequence>
<reference evidence="2" key="1">
    <citation type="submission" date="2017-12" db="EMBL/GenBank/DDBJ databases">
        <authorList>
            <consortium name="DOE Joint Genome Institute"/>
            <person name="Mondo S.J."/>
            <person name="Kjaerbolling I."/>
            <person name="Vesth T.C."/>
            <person name="Frisvad J.C."/>
            <person name="Nybo J.L."/>
            <person name="Theobald S."/>
            <person name="Kuo A."/>
            <person name="Bowyer P."/>
            <person name="Matsuda Y."/>
            <person name="Lyhne E.K."/>
            <person name="Kogle M.E."/>
            <person name="Clum A."/>
            <person name="Lipzen A."/>
            <person name="Salamov A."/>
            <person name="Ngan C.Y."/>
            <person name="Daum C."/>
            <person name="Chiniquy J."/>
            <person name="Barry K."/>
            <person name="LaButti K."/>
            <person name="Haridas S."/>
            <person name="Simmons B.A."/>
            <person name="Magnuson J.K."/>
            <person name="Mortensen U.H."/>
            <person name="Larsen T.O."/>
            <person name="Grigoriev I.V."/>
            <person name="Baker S.E."/>
            <person name="Andersen M.R."/>
            <person name="Nordberg H.P."/>
            <person name="Cantor M.N."/>
            <person name="Hua S.X."/>
        </authorList>
    </citation>
    <scope>NUCLEOTIDE SEQUENCE [LARGE SCALE GENOMIC DNA]</scope>
    <source>
        <strain evidence="2">IBT 19404</strain>
    </source>
</reference>
<dbReference type="AlphaFoldDB" id="A0A2J5HQX9"/>
<evidence type="ECO:0000313" key="2">
    <source>
        <dbReference type="Proteomes" id="UP000235023"/>
    </source>
</evidence>
<dbReference type="Proteomes" id="UP000235023">
    <property type="component" value="Unassembled WGS sequence"/>
</dbReference>
<keyword evidence="2" id="KW-1185">Reference proteome</keyword>
<dbReference type="OrthoDB" id="10484262at2759"/>
<protein>
    <submittedName>
        <fullName evidence="1">Uncharacterized protein</fullName>
    </submittedName>
</protein>